<dbReference type="EMBL" id="CDHN01000001">
    <property type="protein sequence ID" value="CEJ79905.1"/>
    <property type="molecule type" value="Genomic_DNA"/>
</dbReference>
<keyword evidence="5" id="KW-1185">Reference proteome</keyword>
<dbReference type="AlphaFoldDB" id="A0A0A1T1A4"/>
<feature type="domain" description="YAG7-like dimerisation" evidence="3">
    <location>
        <begin position="153"/>
        <end position="237"/>
    </location>
</feature>
<proteinExistence type="predicted"/>
<name>A0A0A1T1A4_9HYPO</name>
<feature type="coiled-coil region" evidence="1">
    <location>
        <begin position="98"/>
        <end position="125"/>
    </location>
</feature>
<dbReference type="HOGENOM" id="CLU_031644_0_0_1"/>
<evidence type="ECO:0000313" key="4">
    <source>
        <dbReference type="EMBL" id="CEJ79905.1"/>
    </source>
</evidence>
<evidence type="ECO:0000256" key="2">
    <source>
        <dbReference type="SAM" id="MobiDB-lite"/>
    </source>
</evidence>
<feature type="region of interest" description="Disordered" evidence="2">
    <location>
        <begin position="306"/>
        <end position="396"/>
    </location>
</feature>
<feature type="compositionally biased region" description="Polar residues" evidence="2">
    <location>
        <begin position="281"/>
        <end position="294"/>
    </location>
</feature>
<evidence type="ECO:0000259" key="3">
    <source>
        <dbReference type="Pfam" id="PF26434"/>
    </source>
</evidence>
<organism evidence="4 5">
    <name type="scientific">[Torrubiella] hemipterigena</name>
    <dbReference type="NCBI Taxonomy" id="1531966"/>
    <lineage>
        <taxon>Eukaryota</taxon>
        <taxon>Fungi</taxon>
        <taxon>Dikarya</taxon>
        <taxon>Ascomycota</taxon>
        <taxon>Pezizomycotina</taxon>
        <taxon>Sordariomycetes</taxon>
        <taxon>Hypocreomycetidae</taxon>
        <taxon>Hypocreales</taxon>
        <taxon>Clavicipitaceae</taxon>
        <taxon>Clavicipitaceae incertae sedis</taxon>
        <taxon>'Torrubiella' clade</taxon>
    </lineage>
</organism>
<dbReference type="Proteomes" id="UP000039046">
    <property type="component" value="Unassembled WGS sequence"/>
</dbReference>
<dbReference type="STRING" id="1531966.A0A0A1T1A4"/>
<dbReference type="Pfam" id="PF26434">
    <property type="entry name" value="YAG7_C"/>
    <property type="match status" value="1"/>
</dbReference>
<protein>
    <recommendedName>
        <fullName evidence="3">YAG7-like dimerisation domain-containing protein</fullName>
    </recommendedName>
</protein>
<dbReference type="InterPro" id="IPR058602">
    <property type="entry name" value="YAG7_dimerisation_dom"/>
</dbReference>
<dbReference type="OrthoDB" id="5399559at2759"/>
<accession>A0A0A1T1A4</accession>
<feature type="compositionally biased region" description="Low complexity" evidence="2">
    <location>
        <begin position="380"/>
        <end position="389"/>
    </location>
</feature>
<feature type="compositionally biased region" description="Gly residues" evidence="2">
    <location>
        <begin position="357"/>
        <end position="368"/>
    </location>
</feature>
<gene>
    <name evidence="4" type="ORF">VHEMI00118</name>
</gene>
<evidence type="ECO:0000256" key="1">
    <source>
        <dbReference type="SAM" id="Coils"/>
    </source>
</evidence>
<keyword evidence="1" id="KW-0175">Coiled coil</keyword>
<evidence type="ECO:0000313" key="5">
    <source>
        <dbReference type="Proteomes" id="UP000039046"/>
    </source>
</evidence>
<feature type="compositionally biased region" description="Low complexity" evidence="2">
    <location>
        <begin position="251"/>
        <end position="280"/>
    </location>
</feature>
<feature type="compositionally biased region" description="Polar residues" evidence="2">
    <location>
        <begin position="311"/>
        <end position="322"/>
    </location>
</feature>
<feature type="region of interest" description="Disordered" evidence="2">
    <location>
        <begin position="1"/>
        <end position="42"/>
    </location>
</feature>
<feature type="compositionally biased region" description="Basic and acidic residues" evidence="2">
    <location>
        <begin position="338"/>
        <end position="355"/>
    </location>
</feature>
<reference evidence="4 5" key="1">
    <citation type="journal article" date="2015" name="Genome Announc.">
        <title>Draft Genome Sequence and Gene Annotation of the Entomopathogenic Fungus Verticillium hemipterigenum.</title>
        <authorList>
            <person name="Horn F."/>
            <person name="Habel A."/>
            <person name="Scharf D.H."/>
            <person name="Dworschak J."/>
            <person name="Brakhage A.A."/>
            <person name="Guthke R."/>
            <person name="Hertweck C."/>
            <person name="Linde J."/>
        </authorList>
    </citation>
    <scope>NUCLEOTIDE SEQUENCE [LARGE SCALE GENOMIC DNA]</scope>
</reference>
<feature type="region of interest" description="Disordered" evidence="2">
    <location>
        <begin position="243"/>
        <end position="294"/>
    </location>
</feature>
<sequence length="396" mass="42151">MAAPTAQASKKKVAKALERTHSPAPSSVSFDKTADESDDGFESPYIKELHKNIRNVTKKISNASKLDAVLKSHPGKSLDDLVASKVINGDQKAQILKKPTLQAQLAQFEEQVAQYQKIHDQYRAQAESDKASVDKAVAQARTEALAEANAAFEKKQHDGLMVVSQFLRLAAYRREEAADPESDETQAIEGVLLAIYAGDESAVSSLLKLVNGTDDKVISVPGQLLNTDYATIKTLAQGYKAPGTVEEAPETEAAPVEATTTATETAADVQEAPAPTEEPANTASNGSADNATDLSISQEWIDVKGAEGDTGESSMTASQSWADDQPEPAPKPVADPNDGFHEVQRNKVRHEREGSNARGGGRGRGGRGGRGDGRGRGRGNNRSSGVPSRGPRRTDE</sequence>